<sequence length="216" mass="24296">METQAAINHRRAIRDFQSTPVPQADLIDIVRDAQRTPSWGNSQPWKVYIATGDSLAEYKRRFQSLNEANKKPKAFLETMAQGQWHPKEQVNMAKWNVQLAQTLDGMQYIYSNSQYALYNAPAIAILTIPKNSLAWSVYDLGAFAQTLMLAATDRGIATVPSYEFVKYPELAYGVLDVPTKEAVAMGIGLGYVDDTRQINQLHTDREPVSDVLKILD</sequence>
<accession>A0A0R2D1Z9</accession>
<evidence type="ECO:0000259" key="4">
    <source>
        <dbReference type="Pfam" id="PF00881"/>
    </source>
</evidence>
<evidence type="ECO:0000256" key="3">
    <source>
        <dbReference type="ARBA" id="ARBA00023002"/>
    </source>
</evidence>
<feature type="domain" description="Nitroreductase" evidence="4">
    <location>
        <begin position="7"/>
        <end position="191"/>
    </location>
</feature>
<dbReference type="RefSeq" id="WP_056977342.1">
    <property type="nucleotide sequence ID" value="NZ_AYZR01000004.1"/>
</dbReference>
<proteinExistence type="predicted"/>
<dbReference type="GO" id="GO:0016491">
    <property type="term" value="F:oxidoreductase activity"/>
    <property type="evidence" value="ECO:0007669"/>
    <property type="project" value="UniProtKB-KW"/>
</dbReference>
<evidence type="ECO:0000313" key="5">
    <source>
        <dbReference type="EMBL" id="KRM94230.1"/>
    </source>
</evidence>
<dbReference type="PANTHER" id="PTHR23026">
    <property type="entry name" value="NADPH NITROREDUCTASE"/>
    <property type="match status" value="1"/>
</dbReference>
<dbReference type="SUPFAM" id="SSF55469">
    <property type="entry name" value="FMN-dependent nitroreductase-like"/>
    <property type="match status" value="1"/>
</dbReference>
<dbReference type="AlphaFoldDB" id="A0A0R2D1Z9"/>
<dbReference type="InterPro" id="IPR000415">
    <property type="entry name" value="Nitroreductase-like"/>
</dbReference>
<evidence type="ECO:0000256" key="1">
    <source>
        <dbReference type="ARBA" id="ARBA00022630"/>
    </source>
</evidence>
<organism evidence="5 6">
    <name type="scientific">Lentilactobacillus senioris DSM 24302 = JCM 17472</name>
    <dbReference type="NCBI Taxonomy" id="1423802"/>
    <lineage>
        <taxon>Bacteria</taxon>
        <taxon>Bacillati</taxon>
        <taxon>Bacillota</taxon>
        <taxon>Bacilli</taxon>
        <taxon>Lactobacillales</taxon>
        <taxon>Lactobacillaceae</taxon>
        <taxon>Lentilactobacillus</taxon>
    </lineage>
</organism>
<dbReference type="EMBL" id="AYZR01000004">
    <property type="protein sequence ID" value="KRM94230.1"/>
    <property type="molecule type" value="Genomic_DNA"/>
</dbReference>
<dbReference type="InterPro" id="IPR029479">
    <property type="entry name" value="Nitroreductase"/>
</dbReference>
<evidence type="ECO:0000256" key="2">
    <source>
        <dbReference type="ARBA" id="ARBA00022643"/>
    </source>
</evidence>
<keyword evidence="3" id="KW-0560">Oxidoreductase</keyword>
<dbReference type="PATRIC" id="fig|1423802.4.peg.1198"/>
<comment type="caution">
    <text evidence="5">The sequence shown here is derived from an EMBL/GenBank/DDBJ whole genome shotgun (WGS) entry which is preliminary data.</text>
</comment>
<dbReference type="CDD" id="cd02136">
    <property type="entry name" value="PnbA_NfnB-like"/>
    <property type="match status" value="1"/>
</dbReference>
<keyword evidence="2" id="KW-0288">FMN</keyword>
<protein>
    <recommendedName>
        <fullName evidence="4">Nitroreductase domain-containing protein</fullName>
    </recommendedName>
</protein>
<dbReference type="Gene3D" id="3.40.109.10">
    <property type="entry name" value="NADH Oxidase"/>
    <property type="match status" value="1"/>
</dbReference>
<name>A0A0R2D1Z9_9LACO</name>
<dbReference type="Proteomes" id="UP000051256">
    <property type="component" value="Unassembled WGS sequence"/>
</dbReference>
<keyword evidence="1" id="KW-0285">Flavoprotein</keyword>
<dbReference type="Pfam" id="PF00881">
    <property type="entry name" value="Nitroreductase"/>
    <property type="match status" value="1"/>
</dbReference>
<gene>
    <name evidence="5" type="ORF">FC56_GL001182</name>
</gene>
<keyword evidence="6" id="KW-1185">Reference proteome</keyword>
<dbReference type="PANTHER" id="PTHR23026:SF90">
    <property type="entry name" value="IODOTYROSINE DEIODINASE 1"/>
    <property type="match status" value="1"/>
</dbReference>
<reference evidence="5 6" key="1">
    <citation type="journal article" date="2015" name="Genome Announc.">
        <title>Expanding the biotechnology potential of lactobacilli through comparative genomics of 213 strains and associated genera.</title>
        <authorList>
            <person name="Sun Z."/>
            <person name="Harris H.M."/>
            <person name="McCann A."/>
            <person name="Guo C."/>
            <person name="Argimon S."/>
            <person name="Zhang W."/>
            <person name="Yang X."/>
            <person name="Jeffery I.B."/>
            <person name="Cooney J.C."/>
            <person name="Kagawa T.F."/>
            <person name="Liu W."/>
            <person name="Song Y."/>
            <person name="Salvetti E."/>
            <person name="Wrobel A."/>
            <person name="Rasinkangas P."/>
            <person name="Parkhill J."/>
            <person name="Rea M.C."/>
            <person name="O'Sullivan O."/>
            <person name="Ritari J."/>
            <person name="Douillard F.P."/>
            <person name="Paul Ross R."/>
            <person name="Yang R."/>
            <person name="Briner A.E."/>
            <person name="Felis G.E."/>
            <person name="de Vos W.M."/>
            <person name="Barrangou R."/>
            <person name="Klaenhammer T.R."/>
            <person name="Caufield P.W."/>
            <person name="Cui Y."/>
            <person name="Zhang H."/>
            <person name="O'Toole P.W."/>
        </authorList>
    </citation>
    <scope>NUCLEOTIDE SEQUENCE [LARGE SCALE GENOMIC DNA]</scope>
    <source>
        <strain evidence="5 6">DSM 24302</strain>
    </source>
</reference>
<dbReference type="InterPro" id="IPR050627">
    <property type="entry name" value="Nitroreductase/BluB"/>
</dbReference>
<evidence type="ECO:0000313" key="6">
    <source>
        <dbReference type="Proteomes" id="UP000051256"/>
    </source>
</evidence>
<dbReference type="STRING" id="1423802.FC56_GL001182"/>